<dbReference type="GO" id="GO:0006368">
    <property type="term" value="P:transcription elongation by RNA polymerase II"/>
    <property type="evidence" value="ECO:0007669"/>
    <property type="project" value="InterPro"/>
</dbReference>
<dbReference type="InterPro" id="IPR051870">
    <property type="entry name" value="Elongin-A_domain"/>
</dbReference>
<feature type="compositionally biased region" description="Polar residues" evidence="1">
    <location>
        <begin position="156"/>
        <end position="166"/>
    </location>
</feature>
<feature type="region of interest" description="Disordered" evidence="1">
    <location>
        <begin position="149"/>
        <end position="172"/>
    </location>
</feature>
<dbReference type="PANTHER" id="PTHR15141:SF76">
    <property type="entry name" value="TRANSCRIPTION ELONGATION FACTOR B POLYPEPTIDE 3"/>
    <property type="match status" value="1"/>
</dbReference>
<proteinExistence type="predicted"/>
<feature type="compositionally biased region" description="Low complexity" evidence="1">
    <location>
        <begin position="279"/>
        <end position="293"/>
    </location>
</feature>
<name>A0A0C2YGC7_HEBCY</name>
<gene>
    <name evidence="2" type="ORF">M413DRAFT_437957</name>
</gene>
<protein>
    <recommendedName>
        <fullName evidence="4">Elongin-A</fullName>
    </recommendedName>
</protein>
<dbReference type="Gene3D" id="6.10.250.3180">
    <property type="match status" value="1"/>
</dbReference>
<evidence type="ECO:0000256" key="1">
    <source>
        <dbReference type="SAM" id="MobiDB-lite"/>
    </source>
</evidence>
<dbReference type="HOGENOM" id="CLU_074637_0_0_1"/>
<reference evidence="2 3" key="1">
    <citation type="submission" date="2014-04" db="EMBL/GenBank/DDBJ databases">
        <authorList>
            <consortium name="DOE Joint Genome Institute"/>
            <person name="Kuo A."/>
            <person name="Gay G."/>
            <person name="Dore J."/>
            <person name="Kohler A."/>
            <person name="Nagy L.G."/>
            <person name="Floudas D."/>
            <person name="Copeland A."/>
            <person name="Barry K.W."/>
            <person name="Cichocki N."/>
            <person name="Veneault-Fourrey C."/>
            <person name="LaButti K."/>
            <person name="Lindquist E.A."/>
            <person name="Lipzen A."/>
            <person name="Lundell T."/>
            <person name="Morin E."/>
            <person name="Murat C."/>
            <person name="Sun H."/>
            <person name="Tunlid A."/>
            <person name="Henrissat B."/>
            <person name="Grigoriev I.V."/>
            <person name="Hibbett D.S."/>
            <person name="Martin F."/>
            <person name="Nordberg H.P."/>
            <person name="Cantor M.N."/>
            <person name="Hua S.X."/>
        </authorList>
    </citation>
    <scope>NUCLEOTIDE SEQUENCE [LARGE SCALE GENOMIC DNA]</scope>
    <source>
        <strain evidence="3">h7</strain>
    </source>
</reference>
<dbReference type="Pfam" id="PF06881">
    <property type="entry name" value="Elongin_A"/>
    <property type="match status" value="1"/>
</dbReference>
<evidence type="ECO:0000313" key="2">
    <source>
        <dbReference type="EMBL" id="KIM48778.1"/>
    </source>
</evidence>
<dbReference type="AlphaFoldDB" id="A0A0C2YGC7"/>
<feature type="region of interest" description="Disordered" evidence="1">
    <location>
        <begin position="221"/>
        <end position="320"/>
    </location>
</feature>
<reference evidence="3" key="2">
    <citation type="submission" date="2015-01" db="EMBL/GenBank/DDBJ databases">
        <title>Evolutionary Origins and Diversification of the Mycorrhizal Mutualists.</title>
        <authorList>
            <consortium name="DOE Joint Genome Institute"/>
            <consortium name="Mycorrhizal Genomics Consortium"/>
            <person name="Kohler A."/>
            <person name="Kuo A."/>
            <person name="Nagy L.G."/>
            <person name="Floudas D."/>
            <person name="Copeland A."/>
            <person name="Barry K.W."/>
            <person name="Cichocki N."/>
            <person name="Veneault-Fourrey C."/>
            <person name="LaButti K."/>
            <person name="Lindquist E.A."/>
            <person name="Lipzen A."/>
            <person name="Lundell T."/>
            <person name="Morin E."/>
            <person name="Murat C."/>
            <person name="Riley R."/>
            <person name="Ohm R."/>
            <person name="Sun H."/>
            <person name="Tunlid A."/>
            <person name="Henrissat B."/>
            <person name="Grigoriev I.V."/>
            <person name="Hibbett D.S."/>
            <person name="Martin F."/>
        </authorList>
    </citation>
    <scope>NUCLEOTIDE SEQUENCE [LARGE SCALE GENOMIC DNA]</scope>
    <source>
        <strain evidence="3">h7</strain>
    </source>
</reference>
<dbReference type="Proteomes" id="UP000053424">
    <property type="component" value="Unassembled WGS sequence"/>
</dbReference>
<evidence type="ECO:0008006" key="4">
    <source>
        <dbReference type="Google" id="ProtNLM"/>
    </source>
</evidence>
<evidence type="ECO:0000313" key="3">
    <source>
        <dbReference type="Proteomes" id="UP000053424"/>
    </source>
</evidence>
<feature type="compositionally biased region" description="Basic residues" evidence="1">
    <location>
        <begin position="311"/>
        <end position="320"/>
    </location>
</feature>
<dbReference type="OrthoDB" id="21513at2759"/>
<sequence length="320" mass="35784">MLSTDADQDIQQRRVPTLVQLCQRVAAAQVDSIHSLGNDLTYELVKPILDRCSIEQLLRFEKLSPHLRKDTPQIWKDLCYRKYFLTAEERYSPDDNPQEPDSWKSRYFVLQDAEARRIEELGSKLRTQRKEEIERKKGKEVKYTEGLPDAKRARTGSVQPKSLLQRTRTEASKIQRAYHTRVLPPMPTAKNYRIPPLTSGATLPSVPASVTASRVTVNTVVHRRPAAVPPTAASSSKPGPTVRNPASKPPQPADLQNRHSPHQTAPPTGENPLRPTGMTSVAATSTLTSASPARLPSKPLKKDPIACMFVPKRKNTQRVV</sequence>
<organism evidence="2 3">
    <name type="scientific">Hebeloma cylindrosporum</name>
    <dbReference type="NCBI Taxonomy" id="76867"/>
    <lineage>
        <taxon>Eukaryota</taxon>
        <taxon>Fungi</taxon>
        <taxon>Dikarya</taxon>
        <taxon>Basidiomycota</taxon>
        <taxon>Agaricomycotina</taxon>
        <taxon>Agaricomycetes</taxon>
        <taxon>Agaricomycetidae</taxon>
        <taxon>Agaricales</taxon>
        <taxon>Agaricineae</taxon>
        <taxon>Hymenogastraceae</taxon>
        <taxon>Hebeloma</taxon>
    </lineage>
</organism>
<dbReference type="GO" id="GO:0070449">
    <property type="term" value="C:elongin complex"/>
    <property type="evidence" value="ECO:0007669"/>
    <property type="project" value="InterPro"/>
</dbReference>
<dbReference type="InterPro" id="IPR010684">
    <property type="entry name" value="RNA_pol_II_trans_fac_SIII_A"/>
</dbReference>
<keyword evidence="3" id="KW-1185">Reference proteome</keyword>
<feature type="compositionally biased region" description="Low complexity" evidence="1">
    <location>
        <begin position="229"/>
        <end position="238"/>
    </location>
</feature>
<accession>A0A0C2YGC7</accession>
<dbReference type="STRING" id="686832.A0A0C2YGC7"/>
<dbReference type="PANTHER" id="PTHR15141">
    <property type="entry name" value="TRANSCRIPTION ELONGATION FACTOR B POLYPEPTIDE 3"/>
    <property type="match status" value="1"/>
</dbReference>
<dbReference type="EMBL" id="KN831768">
    <property type="protein sequence ID" value="KIM48778.1"/>
    <property type="molecule type" value="Genomic_DNA"/>
</dbReference>